<dbReference type="Proteomes" id="UP001143981">
    <property type="component" value="Unassembled WGS sequence"/>
</dbReference>
<keyword evidence="8" id="KW-1185">Reference proteome</keyword>
<dbReference type="PROSITE" id="PS50850">
    <property type="entry name" value="MFS"/>
    <property type="match status" value="1"/>
</dbReference>
<feature type="transmembrane region" description="Helical" evidence="5">
    <location>
        <begin position="314"/>
        <end position="335"/>
    </location>
</feature>
<dbReference type="GO" id="GO:0022857">
    <property type="term" value="F:transmembrane transporter activity"/>
    <property type="evidence" value="ECO:0007669"/>
    <property type="project" value="InterPro"/>
</dbReference>
<dbReference type="AlphaFoldDB" id="A0A9W7YDY0"/>
<protein>
    <recommendedName>
        <fullName evidence="6">Major facilitator superfamily (MFS) profile domain-containing protein</fullName>
    </recommendedName>
</protein>
<dbReference type="PANTHER" id="PTHR23501">
    <property type="entry name" value="MAJOR FACILITATOR SUPERFAMILY"/>
    <property type="match status" value="1"/>
</dbReference>
<gene>
    <name evidence="7" type="ORF">LPJ61_002882</name>
</gene>
<feature type="transmembrane region" description="Helical" evidence="5">
    <location>
        <begin position="527"/>
        <end position="545"/>
    </location>
</feature>
<evidence type="ECO:0000259" key="6">
    <source>
        <dbReference type="PROSITE" id="PS50850"/>
    </source>
</evidence>
<feature type="transmembrane region" description="Helical" evidence="5">
    <location>
        <begin position="412"/>
        <end position="432"/>
    </location>
</feature>
<organism evidence="7 8">
    <name type="scientific">Coemansia biformis</name>
    <dbReference type="NCBI Taxonomy" id="1286918"/>
    <lineage>
        <taxon>Eukaryota</taxon>
        <taxon>Fungi</taxon>
        <taxon>Fungi incertae sedis</taxon>
        <taxon>Zoopagomycota</taxon>
        <taxon>Kickxellomycotina</taxon>
        <taxon>Kickxellomycetes</taxon>
        <taxon>Kickxellales</taxon>
        <taxon>Kickxellaceae</taxon>
        <taxon>Coemansia</taxon>
    </lineage>
</organism>
<feature type="transmembrane region" description="Helical" evidence="5">
    <location>
        <begin position="355"/>
        <end position="374"/>
    </location>
</feature>
<dbReference type="Pfam" id="PF07690">
    <property type="entry name" value="MFS_1"/>
    <property type="match status" value="1"/>
</dbReference>
<dbReference type="InterPro" id="IPR011701">
    <property type="entry name" value="MFS"/>
</dbReference>
<accession>A0A9W7YDY0</accession>
<dbReference type="InterPro" id="IPR036259">
    <property type="entry name" value="MFS_trans_sf"/>
</dbReference>
<evidence type="ECO:0000256" key="2">
    <source>
        <dbReference type="ARBA" id="ARBA00022692"/>
    </source>
</evidence>
<feature type="transmembrane region" description="Helical" evidence="5">
    <location>
        <begin position="381"/>
        <end position="400"/>
    </location>
</feature>
<evidence type="ECO:0000313" key="8">
    <source>
        <dbReference type="Proteomes" id="UP001143981"/>
    </source>
</evidence>
<evidence type="ECO:0000256" key="5">
    <source>
        <dbReference type="SAM" id="Phobius"/>
    </source>
</evidence>
<feature type="transmembrane region" description="Helical" evidence="5">
    <location>
        <begin position="42"/>
        <end position="64"/>
    </location>
</feature>
<comment type="caution">
    <text evidence="7">The sequence shown here is derived from an EMBL/GenBank/DDBJ whole genome shotgun (WGS) entry which is preliminary data.</text>
</comment>
<feature type="transmembrane region" description="Helical" evidence="5">
    <location>
        <begin position="136"/>
        <end position="157"/>
    </location>
</feature>
<feature type="transmembrane region" description="Helical" evidence="5">
    <location>
        <begin position="200"/>
        <end position="223"/>
    </location>
</feature>
<feature type="transmembrane region" description="Helical" evidence="5">
    <location>
        <begin position="76"/>
        <end position="99"/>
    </location>
</feature>
<dbReference type="EMBL" id="JANBOI010000419">
    <property type="protein sequence ID" value="KAJ1730694.1"/>
    <property type="molecule type" value="Genomic_DNA"/>
</dbReference>
<feature type="transmembrane region" description="Helical" evidence="5">
    <location>
        <begin position="271"/>
        <end position="294"/>
    </location>
</feature>
<reference evidence="7" key="1">
    <citation type="submission" date="2022-07" db="EMBL/GenBank/DDBJ databases">
        <title>Phylogenomic reconstructions and comparative analyses of Kickxellomycotina fungi.</title>
        <authorList>
            <person name="Reynolds N.K."/>
            <person name="Stajich J.E."/>
            <person name="Barry K."/>
            <person name="Grigoriev I.V."/>
            <person name="Crous P."/>
            <person name="Smith M.E."/>
        </authorList>
    </citation>
    <scope>NUCLEOTIDE SEQUENCE</scope>
    <source>
        <strain evidence="7">BCRC 34381</strain>
    </source>
</reference>
<dbReference type="OrthoDB" id="440553at2759"/>
<dbReference type="Gene3D" id="1.20.1250.20">
    <property type="entry name" value="MFS general substrate transporter like domains"/>
    <property type="match status" value="2"/>
</dbReference>
<evidence type="ECO:0000256" key="1">
    <source>
        <dbReference type="ARBA" id="ARBA00004141"/>
    </source>
</evidence>
<dbReference type="PANTHER" id="PTHR23501:SF102">
    <property type="entry name" value="DRUG TRANSPORTER, PUTATIVE (AFU_ORTHOLOGUE AFUA_3G08530)-RELATED"/>
    <property type="match status" value="1"/>
</dbReference>
<keyword evidence="3 5" id="KW-1133">Transmembrane helix</keyword>
<sequence length="550" mass="58873">MTYSSDSAYAAEAGAARAPEKSYSEKHAVAITEDDVPRISPLLLNIFHIGALIAVFAAALEAVIPASFFTQAVEPWGVSVSSLWMLASYLIGYVSFVLPTLRISDVFGRTVTFWFGIALFAVFTGVSGNASSALQFAVLRAFQGVGAAIIASVSVQVVAAQTSERSRPLFVGALAAAQLFGVGAAHIIGGKLAVQDHFRWAIYLAAPLIAAPAVLCTPALIRLDQQSCSRQQQRDSLVSRLLRYDYIGTLLLLGAAIMLTTGLTFGGNEHGWSSVTTLCLIIFGAVSAVLFLLWEKFGASHPIFNTLWLRERNLQISMVSVLLIAMTFFANAVYVPIMYLTARTKTTDIAGRMSAPYWGASLGAALLAGLAIRARPGLARPLIWTGLVLGAVFAGLFYTIELKPDSLVRERAFYAVAGVGVGLAYPAVLYMAQISVPREESGPAAAVAHFLSIVGGMLGLILYQACLKSRLIINLTPIFAQSTFLSSFHISTMDVAGLEMSGETMLNYEPKLADEIGNKMMDSLHTTYIITVPLLGTALLASLLYKHHTS</sequence>
<dbReference type="SUPFAM" id="SSF103473">
    <property type="entry name" value="MFS general substrate transporter"/>
    <property type="match status" value="2"/>
</dbReference>
<feature type="transmembrane region" description="Helical" evidence="5">
    <location>
        <begin position="169"/>
        <end position="188"/>
    </location>
</feature>
<feature type="transmembrane region" description="Helical" evidence="5">
    <location>
        <begin position="244"/>
        <end position="265"/>
    </location>
</feature>
<feature type="domain" description="Major facilitator superfamily (MFS) profile" evidence="6">
    <location>
        <begin position="43"/>
        <end position="550"/>
    </location>
</feature>
<name>A0A9W7YDY0_9FUNG</name>
<feature type="transmembrane region" description="Helical" evidence="5">
    <location>
        <begin position="444"/>
        <end position="465"/>
    </location>
</feature>
<comment type="subcellular location">
    <subcellularLocation>
        <location evidence="1">Membrane</location>
        <topology evidence="1">Multi-pass membrane protein</topology>
    </subcellularLocation>
</comment>
<evidence type="ECO:0000256" key="3">
    <source>
        <dbReference type="ARBA" id="ARBA00022989"/>
    </source>
</evidence>
<keyword evidence="2 5" id="KW-0812">Transmembrane</keyword>
<evidence type="ECO:0000313" key="7">
    <source>
        <dbReference type="EMBL" id="KAJ1730694.1"/>
    </source>
</evidence>
<proteinExistence type="predicted"/>
<dbReference type="GO" id="GO:0005886">
    <property type="term" value="C:plasma membrane"/>
    <property type="evidence" value="ECO:0007669"/>
    <property type="project" value="TreeGrafter"/>
</dbReference>
<dbReference type="InterPro" id="IPR020846">
    <property type="entry name" value="MFS_dom"/>
</dbReference>
<keyword evidence="4 5" id="KW-0472">Membrane</keyword>
<feature type="transmembrane region" description="Helical" evidence="5">
    <location>
        <begin position="111"/>
        <end position="130"/>
    </location>
</feature>
<evidence type="ECO:0000256" key="4">
    <source>
        <dbReference type="ARBA" id="ARBA00023136"/>
    </source>
</evidence>